<dbReference type="InterPro" id="IPR001173">
    <property type="entry name" value="Glyco_trans_2-like"/>
</dbReference>
<reference evidence="2 3" key="1">
    <citation type="submission" date="2009-01" db="EMBL/GenBank/DDBJ databases">
        <title>Complete sequence of Geobacter sp. FRC-32.</title>
        <authorList>
            <consortium name="US DOE Joint Genome Institute"/>
            <person name="Lucas S."/>
            <person name="Copeland A."/>
            <person name="Lapidus A."/>
            <person name="Glavina del Rio T."/>
            <person name="Dalin E."/>
            <person name="Tice H."/>
            <person name="Bruce D."/>
            <person name="Goodwin L."/>
            <person name="Pitluck S."/>
            <person name="Saunders E."/>
            <person name="Brettin T."/>
            <person name="Detter J.C."/>
            <person name="Han C."/>
            <person name="Larimer F."/>
            <person name="Land M."/>
            <person name="Hauser L."/>
            <person name="Kyrpides N."/>
            <person name="Ovchinnikova G."/>
            <person name="Kostka J."/>
            <person name="Richardson P."/>
        </authorList>
    </citation>
    <scope>NUCLEOTIDE SEQUENCE [LARGE SCALE GENOMIC DNA]</scope>
    <source>
        <strain evidence="3">DSM 22248 / JCM 15807 / FRC-32</strain>
    </source>
</reference>
<dbReference type="SUPFAM" id="SSF53448">
    <property type="entry name" value="Nucleotide-diphospho-sugar transferases"/>
    <property type="match status" value="1"/>
</dbReference>
<feature type="domain" description="Glycosyltransferase 2-like" evidence="1">
    <location>
        <begin position="4"/>
        <end position="163"/>
    </location>
</feature>
<evidence type="ECO:0000313" key="2">
    <source>
        <dbReference type="EMBL" id="ACM19824.1"/>
    </source>
</evidence>
<keyword evidence="3" id="KW-1185">Reference proteome</keyword>
<dbReference type="Gene3D" id="3.90.550.10">
    <property type="entry name" value="Spore Coat Polysaccharide Biosynthesis Protein SpsA, Chain A"/>
    <property type="match status" value="1"/>
</dbReference>
<dbReference type="eggNOG" id="COG1215">
    <property type="taxonomic scope" value="Bacteria"/>
</dbReference>
<dbReference type="InterPro" id="IPR029044">
    <property type="entry name" value="Nucleotide-diphossugar_trans"/>
</dbReference>
<keyword evidence="2" id="KW-0808">Transferase</keyword>
<name>B9M569_GEODF</name>
<evidence type="ECO:0000259" key="1">
    <source>
        <dbReference type="Pfam" id="PF00535"/>
    </source>
</evidence>
<accession>B9M569</accession>
<dbReference type="PANTHER" id="PTHR43685">
    <property type="entry name" value="GLYCOSYLTRANSFERASE"/>
    <property type="match status" value="1"/>
</dbReference>
<dbReference type="GO" id="GO:0016740">
    <property type="term" value="F:transferase activity"/>
    <property type="evidence" value="ECO:0007669"/>
    <property type="project" value="UniProtKB-KW"/>
</dbReference>
<dbReference type="EMBL" id="CP001390">
    <property type="protein sequence ID" value="ACM19824.1"/>
    <property type="molecule type" value="Genomic_DNA"/>
</dbReference>
<gene>
    <name evidence="2" type="ordered locus">Geob_1465</name>
</gene>
<dbReference type="RefSeq" id="WP_012646553.1">
    <property type="nucleotide sequence ID" value="NC_011979.1"/>
</dbReference>
<evidence type="ECO:0000313" key="3">
    <source>
        <dbReference type="Proteomes" id="UP000007721"/>
    </source>
</evidence>
<protein>
    <submittedName>
        <fullName evidence="2">Glycosyltransferase</fullName>
    </submittedName>
</protein>
<dbReference type="Pfam" id="PF00535">
    <property type="entry name" value="Glycos_transf_2"/>
    <property type="match status" value="1"/>
</dbReference>
<dbReference type="KEGG" id="geo:Geob_1465"/>
<dbReference type="HOGENOM" id="CLU_025996_2_2_7"/>
<dbReference type="CAZy" id="GT2">
    <property type="family name" value="Glycosyltransferase Family 2"/>
</dbReference>
<organism evidence="2 3">
    <name type="scientific">Geotalea daltonii (strain DSM 22248 / JCM 15807 / FRC-32)</name>
    <name type="common">Geobacter daltonii</name>
    <dbReference type="NCBI Taxonomy" id="316067"/>
    <lineage>
        <taxon>Bacteria</taxon>
        <taxon>Pseudomonadati</taxon>
        <taxon>Thermodesulfobacteriota</taxon>
        <taxon>Desulfuromonadia</taxon>
        <taxon>Geobacterales</taxon>
        <taxon>Geobacteraceae</taxon>
        <taxon>Geotalea</taxon>
    </lineage>
</organism>
<dbReference type="CDD" id="cd04196">
    <property type="entry name" value="GT_2_like_d"/>
    <property type="match status" value="1"/>
</dbReference>
<dbReference type="STRING" id="316067.Geob_1465"/>
<dbReference type="OrthoDB" id="9786172at2"/>
<dbReference type="AlphaFoldDB" id="B9M569"/>
<dbReference type="InterPro" id="IPR050834">
    <property type="entry name" value="Glycosyltransf_2"/>
</dbReference>
<dbReference type="Proteomes" id="UP000007721">
    <property type="component" value="Chromosome"/>
</dbReference>
<sequence length="237" mass="27381">MRISVCMATHNGERFIRRQLESILSQLTTDDELIVSDDSSTDGTVGIIKGFGDGRIRLFPNNTFYSPIFNFENALKHAGGDVIVLADQDDVWLDNKVAVIRKKFAAKPRRYYLIALDGYVIDENEAIISDSIFARLNAGKGFWKNIFNNRYLGCCLAFSRELLEIALPFPRRVPMHDMWLGQLCELAGETEFVEEKTILYRKHGASLTDFKIRFMPVTQIKRRMFLLYYLLSRKHRL</sequence>
<dbReference type="PANTHER" id="PTHR43685:SF11">
    <property type="entry name" value="GLYCOSYLTRANSFERASE TAGX-RELATED"/>
    <property type="match status" value="1"/>
</dbReference>
<proteinExistence type="predicted"/>